<evidence type="ECO:0000256" key="6">
    <source>
        <dbReference type="ARBA" id="ARBA00022840"/>
    </source>
</evidence>
<evidence type="ECO:0000256" key="9">
    <source>
        <dbReference type="PIRNR" id="PIRNR003128"/>
    </source>
</evidence>
<evidence type="ECO:0000256" key="1">
    <source>
        <dbReference type="ARBA" id="ARBA00003618"/>
    </source>
</evidence>
<evidence type="ECO:0000259" key="11">
    <source>
        <dbReference type="Pfam" id="PF02463"/>
    </source>
</evidence>
<reference evidence="12 13" key="1">
    <citation type="journal article" date="2013" name="Genome Announc.">
        <title>Draft genome sequences for three mercury-methylating, sulfate-reducing bacteria.</title>
        <authorList>
            <person name="Brown S.D."/>
            <person name="Hurt R.A.Jr."/>
            <person name="Gilmour C.C."/>
            <person name="Elias D.A."/>
        </authorList>
    </citation>
    <scope>NUCLEOTIDE SEQUENCE [LARGE SCALE GENOMIC DNA]</scope>
    <source>
        <strain evidence="12 13">DSM 16529</strain>
    </source>
</reference>
<dbReference type="PANTHER" id="PTHR11059:SF0">
    <property type="entry name" value="DNA REPAIR PROTEIN RECN"/>
    <property type="match status" value="1"/>
</dbReference>
<feature type="coiled-coil region" evidence="10">
    <location>
        <begin position="280"/>
        <end position="352"/>
    </location>
</feature>
<evidence type="ECO:0000313" key="12">
    <source>
        <dbReference type="EMBL" id="EPR35076.1"/>
    </source>
</evidence>
<feature type="domain" description="RecF/RecN/SMC N-terminal" evidence="11">
    <location>
        <begin position="7"/>
        <end position="488"/>
    </location>
</feature>
<evidence type="ECO:0000256" key="5">
    <source>
        <dbReference type="ARBA" id="ARBA00022763"/>
    </source>
</evidence>
<dbReference type="PIRSF" id="PIRSF003128">
    <property type="entry name" value="RecN"/>
    <property type="match status" value="1"/>
</dbReference>
<dbReference type="SUPFAM" id="SSF52540">
    <property type="entry name" value="P-loop containing nucleoside triphosphate hydrolases"/>
    <property type="match status" value="1"/>
</dbReference>
<dbReference type="Proteomes" id="UP000014975">
    <property type="component" value="Unassembled WGS sequence"/>
</dbReference>
<name>S7TEF9_9BACT</name>
<comment type="similarity">
    <text evidence="2 9">Belongs to the RecN family.</text>
</comment>
<dbReference type="OrthoDB" id="9806954at2"/>
<keyword evidence="10" id="KW-0175">Coiled coil</keyword>
<protein>
    <recommendedName>
        <fullName evidence="3 9">DNA repair protein RecN</fullName>
    </recommendedName>
    <alternativeName>
        <fullName evidence="8 9">Recombination protein N</fullName>
    </alternativeName>
</protein>
<dbReference type="GO" id="GO:0005524">
    <property type="term" value="F:ATP binding"/>
    <property type="evidence" value="ECO:0007669"/>
    <property type="project" value="UniProtKB-KW"/>
</dbReference>
<dbReference type="Pfam" id="PF02463">
    <property type="entry name" value="SMC_N"/>
    <property type="match status" value="1"/>
</dbReference>
<keyword evidence="13" id="KW-1185">Reference proteome</keyword>
<dbReference type="InterPro" id="IPR003395">
    <property type="entry name" value="RecF/RecN/SMC_N"/>
</dbReference>
<gene>
    <name evidence="12" type="ORF">dsat_2439</name>
</gene>
<keyword evidence="6" id="KW-0067">ATP-binding</keyword>
<dbReference type="GO" id="GO:0043590">
    <property type="term" value="C:bacterial nucleoid"/>
    <property type="evidence" value="ECO:0007669"/>
    <property type="project" value="TreeGrafter"/>
</dbReference>
<evidence type="ECO:0000313" key="13">
    <source>
        <dbReference type="Proteomes" id="UP000014975"/>
    </source>
</evidence>
<sequence>MLCYLRIQNLALIADAELEFAPGLNALTGETGAGKSFILKALDFLTGGRMEAASVRPGAERAVVEAIFEHDGREMAVRRELSAETGRSRLFCDDSLASLERMAELRPRLFLLTSQHAQARLLSAAHQAELLDAFTTASELFARRAELLGSLRETARELARCREKALRLADKREFLEFQAREIAKVAPKAGEEDELMARREALKGAAEAGEACGRALALLHGQGEGLLEGADMLARELKRLAQADEGFAEDAEAVEDFRHRLRDLAARLRVGPAQADEAEVETVEKRLWELAQLKRRLKRELDDIVALSREIEENLSFLDACGLDEARLSREEARLAAELSQVLARLDEARQRGASELCARLEESLRELGFAEQVRVLAEFSPQEVHPGVSELRGRILWAPNPGQPPQSLERIASGGELSRFLLALAGLSADSDSPCLIFDEVDAGVGGMTLHKVAERLERLAASRQVLVISHWPQLAARARRHFQVSKEIIEGQTTTRCRALAAAEVEAELARMAGGGEQGLRLARDLLARPAPVLAGG</sequence>
<dbReference type="RefSeq" id="WP_020886325.1">
    <property type="nucleotide sequence ID" value="NZ_ATHI01000005.1"/>
</dbReference>
<dbReference type="PANTHER" id="PTHR11059">
    <property type="entry name" value="DNA REPAIR PROTEIN RECN"/>
    <property type="match status" value="1"/>
</dbReference>
<dbReference type="InterPro" id="IPR004604">
    <property type="entry name" value="DNA_recomb/repair_RecN"/>
</dbReference>
<comment type="function">
    <text evidence="1 9">May be involved in recombinational repair of damaged DNA.</text>
</comment>
<organism evidence="12 13">
    <name type="scientific">Alkalidesulfovibrio alkalitolerans DSM 16529</name>
    <dbReference type="NCBI Taxonomy" id="1121439"/>
    <lineage>
        <taxon>Bacteria</taxon>
        <taxon>Pseudomonadati</taxon>
        <taxon>Thermodesulfobacteriota</taxon>
        <taxon>Desulfovibrionia</taxon>
        <taxon>Desulfovibrionales</taxon>
        <taxon>Desulfovibrionaceae</taxon>
        <taxon>Alkalidesulfovibrio</taxon>
    </lineage>
</organism>
<dbReference type="EMBL" id="ATHI01000005">
    <property type="protein sequence ID" value="EPR35076.1"/>
    <property type="molecule type" value="Genomic_DNA"/>
</dbReference>
<dbReference type="GO" id="GO:0006310">
    <property type="term" value="P:DNA recombination"/>
    <property type="evidence" value="ECO:0007669"/>
    <property type="project" value="InterPro"/>
</dbReference>
<keyword evidence="5 9" id="KW-0227">DNA damage</keyword>
<dbReference type="InterPro" id="IPR027417">
    <property type="entry name" value="P-loop_NTPase"/>
</dbReference>
<accession>S7TEF9</accession>
<evidence type="ECO:0000256" key="2">
    <source>
        <dbReference type="ARBA" id="ARBA00009441"/>
    </source>
</evidence>
<evidence type="ECO:0000256" key="8">
    <source>
        <dbReference type="ARBA" id="ARBA00033408"/>
    </source>
</evidence>
<keyword evidence="4" id="KW-0547">Nucleotide-binding</keyword>
<dbReference type="GO" id="GO:0009432">
    <property type="term" value="P:SOS response"/>
    <property type="evidence" value="ECO:0007669"/>
    <property type="project" value="TreeGrafter"/>
</dbReference>
<proteinExistence type="inferred from homology"/>
<dbReference type="STRING" id="1121439.dsat_2439"/>
<keyword evidence="7 9" id="KW-0234">DNA repair</keyword>
<comment type="caution">
    <text evidence="12">The sequence shown here is derived from an EMBL/GenBank/DDBJ whole genome shotgun (WGS) entry which is preliminary data.</text>
</comment>
<dbReference type="PATRIC" id="fig|1121439.3.peg.833"/>
<evidence type="ECO:0000256" key="4">
    <source>
        <dbReference type="ARBA" id="ARBA00022741"/>
    </source>
</evidence>
<evidence type="ECO:0000256" key="10">
    <source>
        <dbReference type="SAM" id="Coils"/>
    </source>
</evidence>
<dbReference type="AlphaFoldDB" id="S7TEF9"/>
<evidence type="ECO:0000256" key="7">
    <source>
        <dbReference type="ARBA" id="ARBA00023204"/>
    </source>
</evidence>
<dbReference type="Gene3D" id="3.40.50.300">
    <property type="entry name" value="P-loop containing nucleotide triphosphate hydrolases"/>
    <property type="match status" value="2"/>
</dbReference>
<dbReference type="GO" id="GO:0006281">
    <property type="term" value="P:DNA repair"/>
    <property type="evidence" value="ECO:0007669"/>
    <property type="project" value="UniProtKB-KW"/>
</dbReference>
<dbReference type="eggNOG" id="COG0497">
    <property type="taxonomic scope" value="Bacteria"/>
</dbReference>
<evidence type="ECO:0000256" key="3">
    <source>
        <dbReference type="ARBA" id="ARBA00021315"/>
    </source>
</evidence>